<evidence type="ECO:0000256" key="6">
    <source>
        <dbReference type="ARBA" id="ARBA00023002"/>
    </source>
</evidence>
<dbReference type="NCBIfam" id="TIGR01984">
    <property type="entry name" value="UbiH"/>
    <property type="match status" value="1"/>
</dbReference>
<dbReference type="PRINTS" id="PR00420">
    <property type="entry name" value="RNGMNOXGNASE"/>
</dbReference>
<comment type="pathway">
    <text evidence="2">Cofactor biosynthesis; ubiquinone biosynthesis.</text>
</comment>
<comment type="similarity">
    <text evidence="3">Belongs to the UbiH/COQ6 family.</text>
</comment>
<organism evidence="8 9">
    <name type="scientific">Mergibacter septicus</name>
    <dbReference type="NCBI Taxonomy" id="221402"/>
    <lineage>
        <taxon>Bacteria</taxon>
        <taxon>Pseudomonadati</taxon>
        <taxon>Pseudomonadota</taxon>
        <taxon>Gammaproteobacteria</taxon>
        <taxon>Pasteurellales</taxon>
        <taxon>Pasteurellaceae</taxon>
        <taxon>Mergibacter</taxon>
    </lineage>
</organism>
<dbReference type="PANTHER" id="PTHR43876:SF8">
    <property type="entry name" value="2-OCTAPRENYL-6-METHOXYPHENOL HYDROXYLASE"/>
    <property type="match status" value="1"/>
</dbReference>
<proteinExistence type="inferred from homology"/>
<dbReference type="SUPFAM" id="SSF51905">
    <property type="entry name" value="FAD/NAD(P)-binding domain"/>
    <property type="match status" value="1"/>
</dbReference>
<dbReference type="InterPro" id="IPR010971">
    <property type="entry name" value="UbiH/COQ6"/>
</dbReference>
<dbReference type="Pfam" id="PF01494">
    <property type="entry name" value="FAD_binding_3"/>
    <property type="match status" value="1"/>
</dbReference>
<accession>A0A8E3MBS9</accession>
<dbReference type="InterPro" id="IPR036188">
    <property type="entry name" value="FAD/NAD-bd_sf"/>
</dbReference>
<keyword evidence="7" id="KW-0503">Monooxygenase</keyword>
<reference evidence="8" key="1">
    <citation type="submission" date="2017-06" db="EMBL/GenBank/DDBJ databases">
        <title>Genome sequencing of pathogenic and non-pathogenic strains within Bisgaard taxon 40.</title>
        <authorList>
            <person name="Ladner J.T."/>
            <person name="Lovett S.P."/>
            <person name="Koroleva G."/>
            <person name="Lorch J.M."/>
        </authorList>
    </citation>
    <scope>NUCLEOTIDE SEQUENCE</scope>
    <source>
        <strain evidence="8">27576-1-I1</strain>
    </source>
</reference>
<dbReference type="Gene3D" id="3.50.50.60">
    <property type="entry name" value="FAD/NAD(P)-binding domain"/>
    <property type="match status" value="2"/>
</dbReference>
<evidence type="ECO:0000313" key="9">
    <source>
        <dbReference type="Proteomes" id="UP000955338"/>
    </source>
</evidence>
<sequence>MQQYDIIINGGGINGLTLALAINSFSQPRQLRIAIIERSPHQHHQGTGFDARSIALSVGTCRKLAKITLANQTNLWQQFQPYIEPIFNIHVSDQGHAGLVEFSAEELHLSQLGAVIELTAVGEVLTKALQQAPNIDFYCPEQITSAEFSPQQVKVCLSNSMELTCLLLVGADGSYSKTAKMAGIETSIVRDYQQTAVIANILSSEPHQGRAFERFTSQGPLALLPLQKNLLSLVWCLKEAEQILSLDEDTFLRHLQQQFGWRLGRFKQTGQRYAYPLCLSQAERHTATRLALVGNAMQSLHPIAGQGFNLGIRDLFALAKAIADCQDIGSPTMLQAYTQARLNDQRRTITLTDSLVTIFANDFLPLQITRNLGLGLLANSKYLRQQFVKPMLGWVSA</sequence>
<dbReference type="InterPro" id="IPR002938">
    <property type="entry name" value="FAD-bd"/>
</dbReference>
<evidence type="ECO:0000313" key="8">
    <source>
        <dbReference type="EMBL" id="QDJ14193.1"/>
    </source>
</evidence>
<dbReference type="AlphaFoldDB" id="A0A8E3MBS9"/>
<dbReference type="RefSeq" id="WP_261919725.1">
    <property type="nucleotide sequence ID" value="NZ_CP022010.1"/>
</dbReference>
<evidence type="ECO:0000256" key="5">
    <source>
        <dbReference type="ARBA" id="ARBA00022827"/>
    </source>
</evidence>
<evidence type="ECO:0000256" key="4">
    <source>
        <dbReference type="ARBA" id="ARBA00022630"/>
    </source>
</evidence>
<dbReference type="NCBIfam" id="NF004356">
    <property type="entry name" value="PRK05732.1"/>
    <property type="match status" value="1"/>
</dbReference>
<dbReference type="PROSITE" id="PS01304">
    <property type="entry name" value="UBIH"/>
    <property type="match status" value="1"/>
</dbReference>
<dbReference type="EMBL" id="CP022011">
    <property type="protein sequence ID" value="QDJ14193.1"/>
    <property type="molecule type" value="Genomic_DNA"/>
</dbReference>
<dbReference type="GO" id="GO:0008681">
    <property type="term" value="F:2-octaprenyl-6-methoxyphenol hydroxylase activity"/>
    <property type="evidence" value="ECO:0007669"/>
    <property type="project" value="InterPro"/>
</dbReference>
<name>A0A8E3MBS9_9PAST</name>
<keyword evidence="4" id="KW-0285">Flavoprotein</keyword>
<dbReference type="Proteomes" id="UP000955338">
    <property type="component" value="Chromosome"/>
</dbReference>
<dbReference type="InterPro" id="IPR051205">
    <property type="entry name" value="UbiH/COQ6_monooxygenase"/>
</dbReference>
<evidence type="ECO:0000256" key="2">
    <source>
        <dbReference type="ARBA" id="ARBA00004749"/>
    </source>
</evidence>
<dbReference type="InterPro" id="IPR011295">
    <property type="entry name" value="UbiH"/>
</dbReference>
<keyword evidence="9" id="KW-1185">Reference proteome</keyword>
<evidence type="ECO:0000256" key="7">
    <source>
        <dbReference type="ARBA" id="ARBA00023033"/>
    </source>
</evidence>
<dbReference type="PANTHER" id="PTHR43876">
    <property type="entry name" value="UBIQUINONE BIOSYNTHESIS MONOOXYGENASE COQ6, MITOCHONDRIAL"/>
    <property type="match status" value="1"/>
</dbReference>
<gene>
    <name evidence="8" type="ORF">CEP48_01590</name>
</gene>
<dbReference type="InterPro" id="IPR018168">
    <property type="entry name" value="Ubi_Hdrlase_CS"/>
</dbReference>
<dbReference type="GO" id="GO:0071949">
    <property type="term" value="F:FAD binding"/>
    <property type="evidence" value="ECO:0007669"/>
    <property type="project" value="InterPro"/>
</dbReference>
<keyword evidence="5" id="KW-0274">FAD</keyword>
<protein>
    <submittedName>
        <fullName evidence="8">2-octaprenyl-6-methoxyphenyl hydroxylase</fullName>
    </submittedName>
</protein>
<dbReference type="UniPathway" id="UPA00232"/>
<comment type="cofactor">
    <cofactor evidence="1">
        <name>FAD</name>
        <dbReference type="ChEBI" id="CHEBI:57692"/>
    </cofactor>
</comment>
<dbReference type="GO" id="GO:0006744">
    <property type="term" value="P:ubiquinone biosynthetic process"/>
    <property type="evidence" value="ECO:0007669"/>
    <property type="project" value="UniProtKB-UniPathway"/>
</dbReference>
<evidence type="ECO:0000256" key="1">
    <source>
        <dbReference type="ARBA" id="ARBA00001974"/>
    </source>
</evidence>
<keyword evidence="6" id="KW-0560">Oxidoreductase</keyword>
<dbReference type="NCBIfam" id="TIGR01988">
    <property type="entry name" value="Ubi-OHases"/>
    <property type="match status" value="1"/>
</dbReference>
<evidence type="ECO:0000256" key="3">
    <source>
        <dbReference type="ARBA" id="ARBA00005349"/>
    </source>
</evidence>